<dbReference type="EMBL" id="BART01022443">
    <property type="protein sequence ID" value="GAG96422.1"/>
    <property type="molecule type" value="Genomic_DNA"/>
</dbReference>
<gene>
    <name evidence="1" type="ORF">S01H4_41078</name>
</gene>
<accession>X1CTY1</accession>
<reference evidence="1" key="1">
    <citation type="journal article" date="2014" name="Front. Microbiol.">
        <title>High frequency of phylogenetically diverse reductive dehalogenase-homologous genes in deep subseafloor sedimentary metagenomes.</title>
        <authorList>
            <person name="Kawai M."/>
            <person name="Futagami T."/>
            <person name="Toyoda A."/>
            <person name="Takaki Y."/>
            <person name="Nishi S."/>
            <person name="Hori S."/>
            <person name="Arai W."/>
            <person name="Tsubouchi T."/>
            <person name="Morono Y."/>
            <person name="Uchiyama I."/>
            <person name="Ito T."/>
            <person name="Fujiyama A."/>
            <person name="Inagaki F."/>
            <person name="Takami H."/>
        </authorList>
    </citation>
    <scope>NUCLEOTIDE SEQUENCE</scope>
    <source>
        <strain evidence="1">Expedition CK06-06</strain>
    </source>
</reference>
<proteinExistence type="predicted"/>
<comment type="caution">
    <text evidence="1">The sequence shown here is derived from an EMBL/GenBank/DDBJ whole genome shotgun (WGS) entry which is preliminary data.</text>
</comment>
<protein>
    <submittedName>
        <fullName evidence="1">Uncharacterized protein</fullName>
    </submittedName>
</protein>
<sequence>MSWQDKMKDWGGGEVSFLSEDGEAMVFVVVDEPVLLEGKFKGRMSERIGCPIVTVDGYSLFICGKRLARRLSRYENMFDTTAFQIVRRGEHNDIETSYELAKCQDPELTKRLFDWVEHELDRDAIAESVEAAQEIVTGK</sequence>
<dbReference type="AlphaFoldDB" id="X1CTY1"/>
<name>X1CTY1_9ZZZZ</name>
<evidence type="ECO:0000313" key="1">
    <source>
        <dbReference type="EMBL" id="GAG96422.1"/>
    </source>
</evidence>
<organism evidence="1">
    <name type="scientific">marine sediment metagenome</name>
    <dbReference type="NCBI Taxonomy" id="412755"/>
    <lineage>
        <taxon>unclassified sequences</taxon>
        <taxon>metagenomes</taxon>
        <taxon>ecological metagenomes</taxon>
    </lineage>
</organism>